<proteinExistence type="predicted"/>
<dbReference type="EMBL" id="JAJSOF020000031">
    <property type="protein sequence ID" value="KAJ4431351.1"/>
    <property type="molecule type" value="Genomic_DNA"/>
</dbReference>
<gene>
    <name evidence="1" type="ORF">ANN_19948</name>
</gene>
<keyword evidence="2" id="KW-1185">Reference proteome</keyword>
<reference evidence="1 2" key="1">
    <citation type="journal article" date="2022" name="Allergy">
        <title>Genome assembly and annotation of Periplaneta americana reveal a comprehensive cockroach allergen profile.</title>
        <authorList>
            <person name="Wang L."/>
            <person name="Xiong Q."/>
            <person name="Saelim N."/>
            <person name="Wang L."/>
            <person name="Nong W."/>
            <person name="Wan A.T."/>
            <person name="Shi M."/>
            <person name="Liu X."/>
            <person name="Cao Q."/>
            <person name="Hui J.H.L."/>
            <person name="Sookrung N."/>
            <person name="Leung T.F."/>
            <person name="Tungtrongchitr A."/>
            <person name="Tsui S.K.W."/>
        </authorList>
    </citation>
    <scope>NUCLEOTIDE SEQUENCE [LARGE SCALE GENOMIC DNA]</scope>
    <source>
        <strain evidence="1">PWHHKU_190912</strain>
    </source>
</reference>
<evidence type="ECO:0000313" key="1">
    <source>
        <dbReference type="EMBL" id="KAJ4431351.1"/>
    </source>
</evidence>
<dbReference type="Proteomes" id="UP001148838">
    <property type="component" value="Unassembled WGS sequence"/>
</dbReference>
<protein>
    <submittedName>
        <fullName evidence="1">Uncharacterized protein</fullName>
    </submittedName>
</protein>
<accession>A0ABQ8SBA1</accession>
<evidence type="ECO:0000313" key="2">
    <source>
        <dbReference type="Proteomes" id="UP001148838"/>
    </source>
</evidence>
<comment type="caution">
    <text evidence="1">The sequence shown here is derived from an EMBL/GenBank/DDBJ whole genome shotgun (WGS) entry which is preliminary data.</text>
</comment>
<sequence length="74" mass="8106">MRVMVPQLNNFTFTFPPSPLLTQADDVSPDILCQTETPPHAARGRLSVSASTSSICHLELQSNLSSSTKVRQHL</sequence>
<organism evidence="1 2">
    <name type="scientific">Periplaneta americana</name>
    <name type="common">American cockroach</name>
    <name type="synonym">Blatta americana</name>
    <dbReference type="NCBI Taxonomy" id="6978"/>
    <lineage>
        <taxon>Eukaryota</taxon>
        <taxon>Metazoa</taxon>
        <taxon>Ecdysozoa</taxon>
        <taxon>Arthropoda</taxon>
        <taxon>Hexapoda</taxon>
        <taxon>Insecta</taxon>
        <taxon>Pterygota</taxon>
        <taxon>Neoptera</taxon>
        <taxon>Polyneoptera</taxon>
        <taxon>Dictyoptera</taxon>
        <taxon>Blattodea</taxon>
        <taxon>Blattoidea</taxon>
        <taxon>Blattidae</taxon>
        <taxon>Blattinae</taxon>
        <taxon>Periplaneta</taxon>
    </lineage>
</organism>
<name>A0ABQ8SBA1_PERAM</name>